<dbReference type="RefSeq" id="WP_379790326.1">
    <property type="nucleotide sequence ID" value="NZ_JBHSQB010000004.1"/>
</dbReference>
<comment type="caution">
    <text evidence="1">The sequence shown here is derived from an EMBL/GenBank/DDBJ whole genome shotgun (WGS) entry which is preliminary data.</text>
</comment>
<evidence type="ECO:0000313" key="1">
    <source>
        <dbReference type="EMBL" id="MFC6095670.1"/>
    </source>
</evidence>
<dbReference type="Proteomes" id="UP001596287">
    <property type="component" value="Unassembled WGS sequence"/>
</dbReference>
<protein>
    <recommendedName>
        <fullName evidence="3">Bacteriocin immunity protein</fullName>
    </recommendedName>
</protein>
<reference evidence="2" key="1">
    <citation type="journal article" date="2019" name="Int. J. Syst. Evol. Microbiol.">
        <title>The Global Catalogue of Microorganisms (GCM) 10K type strain sequencing project: providing services to taxonomists for standard genome sequencing and annotation.</title>
        <authorList>
            <consortium name="The Broad Institute Genomics Platform"/>
            <consortium name="The Broad Institute Genome Sequencing Center for Infectious Disease"/>
            <person name="Wu L."/>
            <person name="Ma J."/>
        </authorList>
    </citation>
    <scope>NUCLEOTIDE SEQUENCE [LARGE SCALE GENOMIC DNA]</scope>
    <source>
        <strain evidence="2">CCUG 49679</strain>
    </source>
</reference>
<sequence>MEPKYLKLLKKLLQAEGKDAEEICGTILMTKLELPHFSPSLVSMLEVYYKSIASEYCTHKTDYNKSKLEKIISEIEGLLF</sequence>
<dbReference type="EMBL" id="JBHSQB010000004">
    <property type="protein sequence ID" value="MFC6095670.1"/>
    <property type="molecule type" value="Genomic_DNA"/>
</dbReference>
<proteinExistence type="predicted"/>
<accession>A0ABW1PJS8</accession>
<evidence type="ECO:0008006" key="3">
    <source>
        <dbReference type="Google" id="ProtNLM"/>
    </source>
</evidence>
<evidence type="ECO:0000313" key="2">
    <source>
        <dbReference type="Proteomes" id="UP001596287"/>
    </source>
</evidence>
<keyword evidence="2" id="KW-1185">Reference proteome</keyword>
<organism evidence="1 2">
    <name type="scientific">Flavobacterium qiangtangense</name>
    <dbReference type="NCBI Taxonomy" id="1442595"/>
    <lineage>
        <taxon>Bacteria</taxon>
        <taxon>Pseudomonadati</taxon>
        <taxon>Bacteroidota</taxon>
        <taxon>Flavobacteriia</taxon>
        <taxon>Flavobacteriales</taxon>
        <taxon>Flavobacteriaceae</taxon>
        <taxon>Flavobacterium</taxon>
    </lineage>
</organism>
<gene>
    <name evidence="1" type="ORF">ACFPVY_03345</name>
</gene>
<name>A0ABW1PJS8_9FLAO</name>